<feature type="region of interest" description="Disordered" evidence="1">
    <location>
        <begin position="1"/>
        <end position="23"/>
    </location>
</feature>
<reference evidence="2" key="1">
    <citation type="submission" date="2021-11" db="EMBL/GenBank/DDBJ databases">
        <authorList>
            <person name="Herlambang A."/>
            <person name="Guo Y."/>
            <person name="Takashima Y."/>
            <person name="Nishizawa T."/>
        </authorList>
    </citation>
    <scope>NUCLEOTIDE SEQUENCE</scope>
    <source>
        <strain evidence="2">E1425</strain>
    </source>
</reference>
<name>A0A9P3LV38_9FUNG</name>
<evidence type="ECO:0000313" key="2">
    <source>
        <dbReference type="EMBL" id="GJJ71693.1"/>
    </source>
</evidence>
<sequence length="130" mass="14353">MGDDWNSGNKVHHTPKDHDPQVGFRISLNGGTGMKSRCNNMQRHAAARLDRFFFGVKTDHTKKDPGSQKLNSSPQGTLVEQCWHIWWNSLLAAKGQGGKADMAPAFIRLPQVSSTGSLTPNTQTYLHPSL</sequence>
<proteinExistence type="predicted"/>
<reference evidence="2" key="2">
    <citation type="journal article" date="2022" name="Microbiol. Resour. Announc.">
        <title>Whole-Genome Sequence of Entomortierella parvispora E1425, a Mucoromycotan Fungus Associated with Burkholderiaceae-Related Endosymbiotic Bacteria.</title>
        <authorList>
            <person name="Herlambang A."/>
            <person name="Guo Y."/>
            <person name="Takashima Y."/>
            <person name="Narisawa K."/>
            <person name="Ohta H."/>
            <person name="Nishizawa T."/>
        </authorList>
    </citation>
    <scope>NUCLEOTIDE SEQUENCE</scope>
    <source>
        <strain evidence="2">E1425</strain>
    </source>
</reference>
<keyword evidence="3" id="KW-1185">Reference proteome</keyword>
<accession>A0A9P3LV38</accession>
<evidence type="ECO:0000256" key="1">
    <source>
        <dbReference type="SAM" id="MobiDB-lite"/>
    </source>
</evidence>
<organism evidence="2 3">
    <name type="scientific">Entomortierella parvispora</name>
    <dbReference type="NCBI Taxonomy" id="205924"/>
    <lineage>
        <taxon>Eukaryota</taxon>
        <taxon>Fungi</taxon>
        <taxon>Fungi incertae sedis</taxon>
        <taxon>Mucoromycota</taxon>
        <taxon>Mortierellomycotina</taxon>
        <taxon>Mortierellomycetes</taxon>
        <taxon>Mortierellales</taxon>
        <taxon>Mortierellaceae</taxon>
        <taxon>Entomortierella</taxon>
    </lineage>
</organism>
<evidence type="ECO:0000313" key="3">
    <source>
        <dbReference type="Proteomes" id="UP000827284"/>
    </source>
</evidence>
<dbReference type="EMBL" id="BQFW01000006">
    <property type="protein sequence ID" value="GJJ71693.1"/>
    <property type="molecule type" value="Genomic_DNA"/>
</dbReference>
<dbReference type="AlphaFoldDB" id="A0A9P3LV38"/>
<dbReference type="Proteomes" id="UP000827284">
    <property type="component" value="Unassembled WGS sequence"/>
</dbReference>
<comment type="caution">
    <text evidence="2">The sequence shown here is derived from an EMBL/GenBank/DDBJ whole genome shotgun (WGS) entry which is preliminary data.</text>
</comment>
<protein>
    <submittedName>
        <fullName evidence="2">Uncharacterized protein</fullName>
    </submittedName>
</protein>
<gene>
    <name evidence="2" type="ORF">EMPS_04050</name>
</gene>